<evidence type="ECO:0000313" key="2">
    <source>
        <dbReference type="Proteomes" id="UP000054197"/>
    </source>
</evidence>
<comment type="caution">
    <text evidence="1">The sequence shown here is derived from an EMBL/GenBank/DDBJ whole genome shotgun (WGS) entry which is preliminary data.</text>
</comment>
<organism evidence="1 2">
    <name type="scientific">Pseudomonas fluorescens ICMP 11288</name>
    <dbReference type="NCBI Taxonomy" id="1198309"/>
    <lineage>
        <taxon>Bacteria</taxon>
        <taxon>Pseudomonadati</taxon>
        <taxon>Pseudomonadota</taxon>
        <taxon>Gammaproteobacteria</taxon>
        <taxon>Pseudomonadales</taxon>
        <taxon>Pseudomonadaceae</taxon>
        <taxon>Pseudomonas</taxon>
    </lineage>
</organism>
<protein>
    <submittedName>
        <fullName evidence="1">Transposase</fullName>
    </submittedName>
</protein>
<sequence>MGATYSLTMELNGVSAEMSLNVLACNLKRMMNVISTIGLLKAMVA</sequence>
<dbReference type="Proteomes" id="UP000054197">
    <property type="component" value="Unassembled WGS sequence"/>
</dbReference>
<dbReference type="EMBL" id="LKEF01000029">
    <property type="protein sequence ID" value="KTB62497.1"/>
    <property type="molecule type" value="Genomic_DNA"/>
</dbReference>
<gene>
    <name evidence="1" type="ORF">AO063_14565</name>
</gene>
<accession>A0A0W0HPD3</accession>
<proteinExistence type="predicted"/>
<evidence type="ECO:0000313" key="1">
    <source>
        <dbReference type="EMBL" id="KTB62497.1"/>
    </source>
</evidence>
<name>A0A0W0HPD3_PSEFL</name>
<reference evidence="1 2" key="1">
    <citation type="submission" date="2015-09" db="EMBL/GenBank/DDBJ databases">
        <title>Genome sequence of ICMP 11288.</title>
        <authorList>
            <person name="Visnovsky S."/>
            <person name="Lu A."/>
            <person name="Panda P."/>
            <person name="Pitman A."/>
        </authorList>
    </citation>
    <scope>NUCLEOTIDE SEQUENCE [LARGE SCALE GENOMIC DNA]</scope>
    <source>
        <strain evidence="1 2">ICMP 11288</strain>
    </source>
</reference>
<dbReference type="AlphaFoldDB" id="A0A0W0HPD3"/>